<dbReference type="EMBL" id="BSNJ01000001">
    <property type="protein sequence ID" value="GLQ19361.1"/>
    <property type="molecule type" value="Genomic_DNA"/>
</dbReference>
<feature type="region of interest" description="Disordered" evidence="2">
    <location>
        <begin position="1"/>
        <end position="29"/>
    </location>
</feature>
<reference evidence="3" key="2">
    <citation type="submission" date="2023-01" db="EMBL/GenBank/DDBJ databases">
        <title>Draft genome sequence of Algimonas porphyrae strain NBRC 108216.</title>
        <authorList>
            <person name="Sun Q."/>
            <person name="Mori K."/>
        </authorList>
    </citation>
    <scope>NUCLEOTIDE SEQUENCE</scope>
    <source>
        <strain evidence="3">NBRC 108216</strain>
    </source>
</reference>
<accession>A0ABQ5UVQ6</accession>
<gene>
    <name evidence="3" type="ORF">GCM10007854_03160</name>
</gene>
<name>A0ABQ5UVQ6_9PROT</name>
<organism evidence="3 4">
    <name type="scientific">Algimonas porphyrae</name>
    <dbReference type="NCBI Taxonomy" id="1128113"/>
    <lineage>
        <taxon>Bacteria</taxon>
        <taxon>Pseudomonadati</taxon>
        <taxon>Pseudomonadota</taxon>
        <taxon>Alphaproteobacteria</taxon>
        <taxon>Maricaulales</taxon>
        <taxon>Robiginitomaculaceae</taxon>
        <taxon>Algimonas</taxon>
    </lineage>
</organism>
<dbReference type="Pfam" id="PF05834">
    <property type="entry name" value="Lycopene_cycl"/>
    <property type="match status" value="1"/>
</dbReference>
<dbReference type="SUPFAM" id="SSF51905">
    <property type="entry name" value="FAD/NAD(P)-binding domain"/>
    <property type="match status" value="1"/>
</dbReference>
<dbReference type="NCBIfam" id="TIGR01789">
    <property type="entry name" value="lycopene_cycl"/>
    <property type="match status" value="1"/>
</dbReference>
<reference evidence="3" key="1">
    <citation type="journal article" date="2014" name="Int. J. Syst. Evol. Microbiol.">
        <title>Complete genome of a new Firmicutes species belonging to the dominant human colonic microbiota ('Ruminococcus bicirculans') reveals two chromosomes and a selective capacity to utilize plant glucans.</title>
        <authorList>
            <consortium name="NISC Comparative Sequencing Program"/>
            <person name="Wegmann U."/>
            <person name="Louis P."/>
            <person name="Goesmann A."/>
            <person name="Henrissat B."/>
            <person name="Duncan S.H."/>
            <person name="Flint H.J."/>
        </authorList>
    </citation>
    <scope>NUCLEOTIDE SEQUENCE</scope>
    <source>
        <strain evidence="3">NBRC 108216</strain>
    </source>
</reference>
<comment type="caution">
    <text evidence="3">The sequence shown here is derived from an EMBL/GenBank/DDBJ whole genome shotgun (WGS) entry which is preliminary data.</text>
</comment>
<dbReference type="Gene3D" id="3.50.50.60">
    <property type="entry name" value="FAD/NAD(P)-binding domain"/>
    <property type="match status" value="1"/>
</dbReference>
<sequence>MRVSSGRALSKQLSEETMSPQVHSNPVKADGRPVDLTIIGAGLSGLITAWRSLSVNPGLSIAIYEQADRIAGDHTWSFNDTDIAPALRDWFAPFIAQSWPRYDVRFPERKRTLEIGYCTGNSETLRACVQPLMDAGRLQVHLGQTAPDDVAGPFIDASGYEPRDDEFPGWQKFVGRVIRTELPHGVSHPVIMDATVEQIDGYRFIYLLPFSDRDILVEDTYFSDTPALSENEIGDRIATYIAQKGWQNHEVLRSEKGVLPMMMATDRDEHSPSIGLKGGFAVAATGFTVPHAVEVADIIAQAIRRDGPEAAPEAIRAHRTHHIHRERYARLLNRMFFRAAEPSQRYVVLQRFYGLGEGLIRRFYRNGLTGRDKARILIGKPPVPVSKALANFSETDFIRRERAKGTQS</sequence>
<evidence type="ECO:0008006" key="5">
    <source>
        <dbReference type="Google" id="ProtNLM"/>
    </source>
</evidence>
<evidence type="ECO:0000313" key="3">
    <source>
        <dbReference type="EMBL" id="GLQ19361.1"/>
    </source>
</evidence>
<dbReference type="InterPro" id="IPR008461">
    <property type="entry name" value="CrtY"/>
</dbReference>
<feature type="compositionally biased region" description="Polar residues" evidence="2">
    <location>
        <begin position="11"/>
        <end position="24"/>
    </location>
</feature>
<evidence type="ECO:0000256" key="1">
    <source>
        <dbReference type="ARBA" id="ARBA00006599"/>
    </source>
</evidence>
<dbReference type="NCBIfam" id="TIGR01790">
    <property type="entry name" value="carotene-cycl"/>
    <property type="match status" value="1"/>
</dbReference>
<evidence type="ECO:0000313" key="4">
    <source>
        <dbReference type="Proteomes" id="UP001161390"/>
    </source>
</evidence>
<evidence type="ECO:0000256" key="2">
    <source>
        <dbReference type="SAM" id="MobiDB-lite"/>
    </source>
</evidence>
<dbReference type="Proteomes" id="UP001161390">
    <property type="component" value="Unassembled WGS sequence"/>
</dbReference>
<keyword evidence="4" id="KW-1185">Reference proteome</keyword>
<protein>
    <recommendedName>
        <fullName evidence="5">Lycopene beta-cyclase</fullName>
    </recommendedName>
</protein>
<dbReference type="InterPro" id="IPR010108">
    <property type="entry name" value="Lycopene_cyclase_b/e"/>
</dbReference>
<comment type="similarity">
    <text evidence="1">Belongs to the lycopene cyclase family.</text>
</comment>
<proteinExistence type="inferred from homology"/>
<dbReference type="InterPro" id="IPR036188">
    <property type="entry name" value="FAD/NAD-bd_sf"/>
</dbReference>